<dbReference type="EMBL" id="CP031165">
    <property type="protein sequence ID" value="AXV07601.1"/>
    <property type="molecule type" value="Genomic_DNA"/>
</dbReference>
<dbReference type="InterPro" id="IPR050553">
    <property type="entry name" value="Thioredoxin_ResA/DsbE_sf"/>
</dbReference>
<sequence>MKNGEEPVAVRDLLDGRPLVLNFWASWCGPCVQELPALQRFHSDHGDRYRVVGVATQDALASARRFANEAGVTYDLHADPRGDYFAEAGGWGWPTTLFVAADGTVRYHHSGPLDNDDLDRLVSEHLENDRQNPD</sequence>
<dbReference type="SUPFAM" id="SSF52833">
    <property type="entry name" value="Thioredoxin-like"/>
    <property type="match status" value="1"/>
</dbReference>
<proteinExistence type="predicted"/>
<evidence type="ECO:0000259" key="1">
    <source>
        <dbReference type="PROSITE" id="PS51352"/>
    </source>
</evidence>
<dbReference type="GO" id="GO:0016491">
    <property type="term" value="F:oxidoreductase activity"/>
    <property type="evidence" value="ECO:0007669"/>
    <property type="project" value="InterPro"/>
</dbReference>
<dbReference type="AlphaFoldDB" id="A0A346XZF4"/>
<dbReference type="PANTHER" id="PTHR42852">
    <property type="entry name" value="THIOL:DISULFIDE INTERCHANGE PROTEIN DSBE"/>
    <property type="match status" value="1"/>
</dbReference>
<dbReference type="InterPro" id="IPR017937">
    <property type="entry name" value="Thioredoxin_CS"/>
</dbReference>
<dbReference type="Gene3D" id="3.40.30.10">
    <property type="entry name" value="Glutaredoxin"/>
    <property type="match status" value="1"/>
</dbReference>
<dbReference type="PROSITE" id="PS51352">
    <property type="entry name" value="THIOREDOXIN_2"/>
    <property type="match status" value="1"/>
</dbReference>
<dbReference type="GO" id="GO:0016209">
    <property type="term" value="F:antioxidant activity"/>
    <property type="evidence" value="ECO:0007669"/>
    <property type="project" value="InterPro"/>
</dbReference>
<protein>
    <submittedName>
        <fullName evidence="2">Cytochrome c-type biogenesis protein CcmG/DsbE, thiol:disulfide oxidoreductase</fullName>
    </submittedName>
</protein>
<evidence type="ECO:0000313" key="2">
    <source>
        <dbReference type="EMBL" id="AXV07601.1"/>
    </source>
</evidence>
<gene>
    <name evidence="2" type="ORF">DVS28_a2922</name>
</gene>
<dbReference type="Proteomes" id="UP000264006">
    <property type="component" value="Chromosome"/>
</dbReference>
<feature type="domain" description="Thioredoxin" evidence="1">
    <location>
        <begin position="1"/>
        <end position="127"/>
    </location>
</feature>
<reference evidence="2 3" key="1">
    <citation type="submission" date="2018-09" db="EMBL/GenBank/DDBJ databases">
        <title>Complete genome sequence of Euzebya sp. DY32-46 isolated from seawater of Pacific Ocean.</title>
        <authorList>
            <person name="Xu L."/>
            <person name="Wu Y.-H."/>
            <person name="Xu X.-W."/>
        </authorList>
    </citation>
    <scope>NUCLEOTIDE SEQUENCE [LARGE SCALE GENOMIC DNA]</scope>
    <source>
        <strain evidence="2 3">DY32-46</strain>
    </source>
</reference>
<dbReference type="InterPro" id="IPR036249">
    <property type="entry name" value="Thioredoxin-like_sf"/>
</dbReference>
<dbReference type="PANTHER" id="PTHR42852:SF13">
    <property type="entry name" value="PROTEIN DIPZ"/>
    <property type="match status" value="1"/>
</dbReference>
<dbReference type="KEGG" id="euz:DVS28_a2922"/>
<dbReference type="InterPro" id="IPR000866">
    <property type="entry name" value="AhpC/TSA"/>
</dbReference>
<evidence type="ECO:0000313" key="3">
    <source>
        <dbReference type="Proteomes" id="UP000264006"/>
    </source>
</evidence>
<dbReference type="CDD" id="cd02966">
    <property type="entry name" value="TlpA_like_family"/>
    <property type="match status" value="1"/>
</dbReference>
<name>A0A346XZF4_9ACTN</name>
<dbReference type="Pfam" id="PF00578">
    <property type="entry name" value="AhpC-TSA"/>
    <property type="match status" value="1"/>
</dbReference>
<accession>A0A346XZF4</accession>
<organism evidence="2 3">
    <name type="scientific">Euzebya pacifica</name>
    <dbReference type="NCBI Taxonomy" id="1608957"/>
    <lineage>
        <taxon>Bacteria</taxon>
        <taxon>Bacillati</taxon>
        <taxon>Actinomycetota</taxon>
        <taxon>Nitriliruptoria</taxon>
        <taxon>Euzebyales</taxon>
    </lineage>
</organism>
<dbReference type="InterPro" id="IPR013766">
    <property type="entry name" value="Thioredoxin_domain"/>
</dbReference>
<keyword evidence="3" id="KW-1185">Reference proteome</keyword>
<dbReference type="PROSITE" id="PS00194">
    <property type="entry name" value="THIOREDOXIN_1"/>
    <property type="match status" value="1"/>
</dbReference>